<keyword evidence="2" id="KW-1185">Reference proteome</keyword>
<organism evidence="1 2">
    <name type="scientific">Streptococcus infantis ATCC 700779</name>
    <dbReference type="NCBI Taxonomy" id="889204"/>
    <lineage>
        <taxon>Bacteria</taxon>
        <taxon>Bacillati</taxon>
        <taxon>Bacillota</taxon>
        <taxon>Bacilli</taxon>
        <taxon>Lactobacillales</taxon>
        <taxon>Streptococcaceae</taxon>
        <taxon>Streptococcus</taxon>
    </lineage>
</organism>
<dbReference type="Proteomes" id="UP000002815">
    <property type="component" value="Unassembled WGS sequence"/>
</dbReference>
<evidence type="ECO:0000313" key="2">
    <source>
        <dbReference type="Proteomes" id="UP000002815"/>
    </source>
</evidence>
<protein>
    <submittedName>
        <fullName evidence="1">Uncharacterized protein</fullName>
    </submittedName>
</protein>
<evidence type="ECO:0000313" key="1">
    <source>
        <dbReference type="EMBL" id="EFX37516.1"/>
    </source>
</evidence>
<dbReference type="HOGENOM" id="CLU_3258480_0_0_9"/>
<gene>
    <name evidence="1" type="ORF">HMPREF9423_0500</name>
</gene>
<sequence length="42" mass="4792">MTLKTFACDSIAEKNDFVNHFFPSQETKKRGVSQYGIYFVSG</sequence>
<reference evidence="1 2" key="1">
    <citation type="submission" date="2010-12" db="EMBL/GenBank/DDBJ databases">
        <authorList>
            <person name="Muzny D."/>
            <person name="Qin X."/>
            <person name="Deng J."/>
            <person name="Jiang H."/>
            <person name="Liu Y."/>
            <person name="Qu J."/>
            <person name="Song X.-Z."/>
            <person name="Zhang L."/>
            <person name="Thornton R."/>
            <person name="Coyle M."/>
            <person name="Francisco L."/>
            <person name="Jackson L."/>
            <person name="Javaid M."/>
            <person name="Korchina V."/>
            <person name="Kovar C."/>
            <person name="Mata R."/>
            <person name="Mathew T."/>
            <person name="Ngo R."/>
            <person name="Nguyen L."/>
            <person name="Nguyen N."/>
            <person name="Okwuonu G."/>
            <person name="Ongeri F."/>
            <person name="Pham C."/>
            <person name="Simmons D."/>
            <person name="Wilczek-Boney K."/>
            <person name="Hale W."/>
            <person name="Jakkamsetti A."/>
            <person name="Pham P."/>
            <person name="Ruth R."/>
            <person name="San Lucas F."/>
            <person name="Warren J."/>
            <person name="Zhang J."/>
            <person name="Zhao Z."/>
            <person name="Zhou C."/>
            <person name="Zhu D."/>
            <person name="Lee S."/>
            <person name="Bess C."/>
            <person name="Blankenburg K."/>
            <person name="Forbes L."/>
            <person name="Fu Q."/>
            <person name="Gubbala S."/>
            <person name="Hirani K."/>
            <person name="Jayaseelan J.C."/>
            <person name="Lara F."/>
            <person name="Munidasa M."/>
            <person name="Palculict T."/>
            <person name="Patil S."/>
            <person name="Pu L.-L."/>
            <person name="Saada N."/>
            <person name="Tang L."/>
            <person name="Weissenberger G."/>
            <person name="Zhu Y."/>
            <person name="Hemphill L."/>
            <person name="Shang Y."/>
            <person name="Youmans B."/>
            <person name="Ayvaz T."/>
            <person name="Ross M."/>
            <person name="Santibanez J."/>
            <person name="Aqrawi P."/>
            <person name="Gross S."/>
            <person name="Joshi V."/>
            <person name="Fowler G."/>
            <person name="Nazareth L."/>
            <person name="Reid J."/>
            <person name="Worley K."/>
            <person name="Petrosino J."/>
            <person name="Highlander S."/>
            <person name="Gibbs R."/>
        </authorList>
    </citation>
    <scope>NUCLEOTIDE SEQUENCE [LARGE SCALE GENOMIC DNA]</scope>
    <source>
        <strain evidence="1 2">ATCC 700779</strain>
    </source>
</reference>
<accession>E8JYY4</accession>
<name>E8JYY4_9STRE</name>
<dbReference type="AlphaFoldDB" id="E8JYY4"/>
<dbReference type="EMBL" id="AEVD01000004">
    <property type="protein sequence ID" value="EFX37516.1"/>
    <property type="molecule type" value="Genomic_DNA"/>
</dbReference>
<proteinExistence type="predicted"/>
<comment type="caution">
    <text evidence="1">The sequence shown here is derived from an EMBL/GenBank/DDBJ whole genome shotgun (WGS) entry which is preliminary data.</text>
</comment>